<evidence type="ECO:0000256" key="3">
    <source>
        <dbReference type="ARBA" id="ARBA00022553"/>
    </source>
</evidence>
<dbReference type="Gene3D" id="3.30.565.10">
    <property type="entry name" value="Histidine kinase-like ATPase, C-terminal domain"/>
    <property type="match status" value="1"/>
</dbReference>
<dbReference type="CDD" id="cd00082">
    <property type="entry name" value="HisKA"/>
    <property type="match status" value="1"/>
</dbReference>
<protein>
    <recommendedName>
        <fullName evidence="2">histidine kinase</fullName>
        <ecNumber evidence="2">2.7.13.3</ecNumber>
    </recommendedName>
</protein>
<dbReference type="InterPro" id="IPR036890">
    <property type="entry name" value="HATPase_C_sf"/>
</dbReference>
<dbReference type="PRINTS" id="PR00344">
    <property type="entry name" value="BCTRLSENSOR"/>
</dbReference>
<evidence type="ECO:0000256" key="5">
    <source>
        <dbReference type="ARBA" id="ARBA00022741"/>
    </source>
</evidence>
<dbReference type="InterPro" id="IPR004358">
    <property type="entry name" value="Sig_transdc_His_kin-like_C"/>
</dbReference>
<comment type="catalytic activity">
    <reaction evidence="1">
        <text>ATP + protein L-histidine = ADP + protein N-phospho-L-histidine.</text>
        <dbReference type="EC" id="2.7.13.3"/>
    </reaction>
</comment>
<dbReference type="SMART" id="SM00091">
    <property type="entry name" value="PAS"/>
    <property type="match status" value="1"/>
</dbReference>
<sequence length="705" mass="81574">MQDHQTNIALVCNNAKRLQKFSKWLKDPNTRISTFEFNEAVPLAGLLREHLDFVILDCSSQPDFDYRQLETLRHQQSLRYVPFLFILSEEQDTLKKQVYLIPNNYLLIEPVDTFAFVSLVTSALHTANLERRLLMYKDFVEGEKKLISNMDSLLELNRLYEFEQENSLLDFIRTGLMKRLELALALETVVFADYSELERTLTVDLYDDKNQRVLKRHSFRIEGSAVAKLLRLSHPHIIEGSALNDPFVQEMEESLGVKINSLLFIPLNVFHRPIGALLLLNKLYRNEFSENDLAFGLLVSQKLSYRLENLRMKAIQTSEQNDLEVLFGKDNRILKEWKLYKQILDSVNFGAILFDTKGRVYYRNDAAARLLRIPDRKKAVQNLQDVFSKEELDRILENIGNTPLPITRQELHMEHRNIPDYYLGYSIYPLDEPDEPSKFIIVFSEISRSKRIQAEIIRMDRMASLGILSSGIAHEIRNPLAGIKAMAQTLEEEIAGNPTHKEYVDRILRQVNRLDNLLKAFFSYAKPKRPDPSAIHVKKIVMEVLPLFERKMRDENITVRQSYARDLYKVFVDANQIEQVFINLLINAFDAIKDEGTVTIHAENAKHPQPFFDRRNRIPSLFSDRYIQITISDTGSGMPDEVREKIFNPFFTTKSNGTGLGLSIVYQIIKEHGGQIEAKSWPGKGSEFTILLPAAVEENEAEMIR</sequence>
<dbReference type="InterPro" id="IPR005467">
    <property type="entry name" value="His_kinase_dom"/>
</dbReference>
<comment type="caution">
    <text evidence="10">The sequence shown here is derived from an EMBL/GenBank/DDBJ whole genome shotgun (WGS) entry which is preliminary data.</text>
</comment>
<evidence type="ECO:0000259" key="9">
    <source>
        <dbReference type="PROSITE" id="PS50109"/>
    </source>
</evidence>
<dbReference type="AlphaFoldDB" id="A0A7V4UF11"/>
<dbReference type="PANTHER" id="PTHR43065:SF10">
    <property type="entry name" value="PEROXIDE STRESS-ACTIVATED HISTIDINE KINASE MAK3"/>
    <property type="match status" value="1"/>
</dbReference>
<dbReference type="Proteomes" id="UP000885779">
    <property type="component" value="Unassembled WGS sequence"/>
</dbReference>
<dbReference type="Pfam" id="PF00512">
    <property type="entry name" value="HisKA"/>
    <property type="match status" value="1"/>
</dbReference>
<dbReference type="GO" id="GO:0005524">
    <property type="term" value="F:ATP binding"/>
    <property type="evidence" value="ECO:0007669"/>
    <property type="project" value="UniProtKB-KW"/>
</dbReference>
<name>A0A7V4UF11_CALAY</name>
<dbReference type="InterPro" id="IPR003661">
    <property type="entry name" value="HisK_dim/P_dom"/>
</dbReference>
<evidence type="ECO:0000313" key="10">
    <source>
        <dbReference type="EMBL" id="HGY56752.1"/>
    </source>
</evidence>
<evidence type="ECO:0000256" key="2">
    <source>
        <dbReference type="ARBA" id="ARBA00012438"/>
    </source>
</evidence>
<feature type="domain" description="Histidine kinase" evidence="9">
    <location>
        <begin position="471"/>
        <end position="696"/>
    </location>
</feature>
<proteinExistence type="predicted"/>
<dbReference type="PROSITE" id="PS50109">
    <property type="entry name" value="HIS_KIN"/>
    <property type="match status" value="1"/>
</dbReference>
<dbReference type="SUPFAM" id="SSF55781">
    <property type="entry name" value="GAF domain-like"/>
    <property type="match status" value="1"/>
</dbReference>
<dbReference type="Gene3D" id="3.30.450.20">
    <property type="entry name" value="PAS domain"/>
    <property type="match status" value="1"/>
</dbReference>
<keyword evidence="7" id="KW-0067">ATP-binding</keyword>
<evidence type="ECO:0000256" key="7">
    <source>
        <dbReference type="ARBA" id="ARBA00022840"/>
    </source>
</evidence>
<dbReference type="GO" id="GO:0000155">
    <property type="term" value="F:phosphorelay sensor kinase activity"/>
    <property type="evidence" value="ECO:0007669"/>
    <property type="project" value="InterPro"/>
</dbReference>
<dbReference type="InterPro" id="IPR003594">
    <property type="entry name" value="HATPase_dom"/>
</dbReference>
<dbReference type="PANTHER" id="PTHR43065">
    <property type="entry name" value="SENSOR HISTIDINE KINASE"/>
    <property type="match status" value="1"/>
</dbReference>
<dbReference type="SUPFAM" id="SSF55874">
    <property type="entry name" value="ATPase domain of HSP90 chaperone/DNA topoisomerase II/histidine kinase"/>
    <property type="match status" value="1"/>
</dbReference>
<accession>A0A7V4UF11</accession>
<dbReference type="SMART" id="SM00387">
    <property type="entry name" value="HATPase_c"/>
    <property type="match status" value="1"/>
</dbReference>
<keyword evidence="3" id="KW-0597">Phosphoprotein</keyword>
<keyword evidence="6 10" id="KW-0418">Kinase</keyword>
<dbReference type="SUPFAM" id="SSF47384">
    <property type="entry name" value="Homodimeric domain of signal transducing histidine kinase"/>
    <property type="match status" value="1"/>
</dbReference>
<dbReference type="SUPFAM" id="SSF55785">
    <property type="entry name" value="PYP-like sensor domain (PAS domain)"/>
    <property type="match status" value="1"/>
</dbReference>
<keyword evidence="8" id="KW-0902">Two-component regulatory system</keyword>
<keyword evidence="4" id="KW-0808">Transferase</keyword>
<dbReference type="InterPro" id="IPR036097">
    <property type="entry name" value="HisK_dim/P_sf"/>
</dbReference>
<evidence type="ECO:0000256" key="8">
    <source>
        <dbReference type="ARBA" id="ARBA00023012"/>
    </source>
</evidence>
<evidence type="ECO:0000256" key="1">
    <source>
        <dbReference type="ARBA" id="ARBA00000085"/>
    </source>
</evidence>
<gene>
    <name evidence="10" type="ORF">ENK44_13685</name>
</gene>
<organism evidence="10">
    <name type="scientific">Caldithrix abyssi</name>
    <dbReference type="NCBI Taxonomy" id="187145"/>
    <lineage>
        <taxon>Bacteria</taxon>
        <taxon>Pseudomonadati</taxon>
        <taxon>Calditrichota</taxon>
        <taxon>Calditrichia</taxon>
        <taxon>Calditrichales</taxon>
        <taxon>Calditrichaceae</taxon>
        <taxon>Caldithrix</taxon>
    </lineage>
</organism>
<dbReference type="EMBL" id="DRQG01000128">
    <property type="protein sequence ID" value="HGY56752.1"/>
    <property type="molecule type" value="Genomic_DNA"/>
</dbReference>
<evidence type="ECO:0000256" key="4">
    <source>
        <dbReference type="ARBA" id="ARBA00022679"/>
    </source>
</evidence>
<dbReference type="Gene3D" id="3.30.450.40">
    <property type="match status" value="1"/>
</dbReference>
<dbReference type="SMART" id="SM00388">
    <property type="entry name" value="HisKA"/>
    <property type="match status" value="1"/>
</dbReference>
<dbReference type="InterPro" id="IPR035965">
    <property type="entry name" value="PAS-like_dom_sf"/>
</dbReference>
<dbReference type="InterPro" id="IPR029016">
    <property type="entry name" value="GAF-like_dom_sf"/>
</dbReference>
<reference evidence="10" key="1">
    <citation type="journal article" date="2020" name="mSystems">
        <title>Genome- and Community-Level Interaction Insights into Carbon Utilization and Element Cycling Functions of Hydrothermarchaeota in Hydrothermal Sediment.</title>
        <authorList>
            <person name="Zhou Z."/>
            <person name="Liu Y."/>
            <person name="Xu W."/>
            <person name="Pan J."/>
            <person name="Luo Z.H."/>
            <person name="Li M."/>
        </authorList>
    </citation>
    <scope>NUCLEOTIDE SEQUENCE [LARGE SCALE GENOMIC DNA]</scope>
    <source>
        <strain evidence="10">HyVt-577</strain>
    </source>
</reference>
<dbReference type="Pfam" id="PF02518">
    <property type="entry name" value="HATPase_c"/>
    <property type="match status" value="1"/>
</dbReference>
<dbReference type="InterPro" id="IPR000014">
    <property type="entry name" value="PAS"/>
</dbReference>
<keyword evidence="5" id="KW-0547">Nucleotide-binding</keyword>
<evidence type="ECO:0000256" key="6">
    <source>
        <dbReference type="ARBA" id="ARBA00022777"/>
    </source>
</evidence>
<dbReference type="Gene3D" id="1.10.287.130">
    <property type="match status" value="1"/>
</dbReference>
<dbReference type="EC" id="2.7.13.3" evidence="2"/>